<feature type="transmembrane region" description="Helical" evidence="7">
    <location>
        <begin position="174"/>
        <end position="193"/>
    </location>
</feature>
<dbReference type="Proteomes" id="UP000782312">
    <property type="component" value="Unassembled WGS sequence"/>
</dbReference>
<organism evidence="9 10">
    <name type="scientific">Tectimicrobiota bacterium</name>
    <dbReference type="NCBI Taxonomy" id="2528274"/>
    <lineage>
        <taxon>Bacteria</taxon>
        <taxon>Pseudomonadati</taxon>
        <taxon>Nitrospinota/Tectimicrobiota group</taxon>
        <taxon>Candidatus Tectimicrobiota</taxon>
    </lineage>
</organism>
<evidence type="ECO:0000256" key="5">
    <source>
        <dbReference type="ARBA" id="ARBA00022989"/>
    </source>
</evidence>
<sequence length="313" mass="35445">MAQALPTRKAAPGFTLFKWILLGPLFGLLLFILPAFLLQLYFSFHSWTVYLGSWWEAEFVGLGMFIEVLMDSRFWWAVLRSLTFASLSTLGSFAAGFGLALLMHRPFRGHGLLYAVFILPMLTVPVVIAYTFEMLLFQRGPINGILSVLLQTDVRVTWLAHPAIAVFTVIMLEIWNWTPFVFIIMLAGLASLPPELDEAARILGASRWRIFREVQLPLLRPVIMLALILRFLEAMGEFPKTWGLLQGGPGSASETLPVYLFLTTWQYFHISKGAAMSYLVLIFMIVIVLAGIRLLRKEKQTIDVIYRKPGEEA</sequence>
<feature type="transmembrane region" description="Helical" evidence="7">
    <location>
        <begin position="74"/>
        <end position="100"/>
    </location>
</feature>
<keyword evidence="6 7" id="KW-0472">Membrane</keyword>
<keyword evidence="4 7" id="KW-0812">Transmembrane</keyword>
<comment type="subcellular location">
    <subcellularLocation>
        <location evidence="1 7">Cell membrane</location>
        <topology evidence="1 7">Multi-pass membrane protein</topology>
    </subcellularLocation>
</comment>
<feature type="transmembrane region" description="Helical" evidence="7">
    <location>
        <begin position="112"/>
        <end position="132"/>
    </location>
</feature>
<gene>
    <name evidence="9" type="ORF">HYZ11_12880</name>
</gene>
<feature type="domain" description="ABC transmembrane type-1" evidence="8">
    <location>
        <begin position="78"/>
        <end position="293"/>
    </location>
</feature>
<dbReference type="PANTHER" id="PTHR43005">
    <property type="entry name" value="BLR7065 PROTEIN"/>
    <property type="match status" value="1"/>
</dbReference>
<dbReference type="AlphaFoldDB" id="A0A932I1Q9"/>
<protein>
    <submittedName>
        <fullName evidence="9">Sugar ABC transporter permease</fullName>
    </submittedName>
</protein>
<name>A0A932I1Q9_UNCTE</name>
<evidence type="ECO:0000256" key="7">
    <source>
        <dbReference type="RuleBase" id="RU363032"/>
    </source>
</evidence>
<comment type="similarity">
    <text evidence="7">Belongs to the binding-protein-dependent transport system permease family.</text>
</comment>
<evidence type="ECO:0000256" key="1">
    <source>
        <dbReference type="ARBA" id="ARBA00004651"/>
    </source>
</evidence>
<evidence type="ECO:0000256" key="2">
    <source>
        <dbReference type="ARBA" id="ARBA00022448"/>
    </source>
</evidence>
<feature type="transmembrane region" description="Helical" evidence="7">
    <location>
        <begin position="20"/>
        <end position="42"/>
    </location>
</feature>
<evidence type="ECO:0000259" key="8">
    <source>
        <dbReference type="PROSITE" id="PS50928"/>
    </source>
</evidence>
<keyword evidence="2 7" id="KW-0813">Transport</keyword>
<dbReference type="InterPro" id="IPR035906">
    <property type="entry name" value="MetI-like_sf"/>
</dbReference>
<dbReference type="CDD" id="cd06261">
    <property type="entry name" value="TM_PBP2"/>
    <property type="match status" value="1"/>
</dbReference>
<dbReference type="PANTHER" id="PTHR43005:SF1">
    <property type="entry name" value="SPERMIDINE_PUTRESCINE TRANSPORT SYSTEM PERMEASE PROTEIN"/>
    <property type="match status" value="1"/>
</dbReference>
<evidence type="ECO:0000256" key="3">
    <source>
        <dbReference type="ARBA" id="ARBA00022475"/>
    </source>
</evidence>
<evidence type="ECO:0000256" key="6">
    <source>
        <dbReference type="ARBA" id="ARBA00023136"/>
    </source>
</evidence>
<dbReference type="PROSITE" id="PS50928">
    <property type="entry name" value="ABC_TM1"/>
    <property type="match status" value="1"/>
</dbReference>
<keyword evidence="3" id="KW-1003">Cell membrane</keyword>
<accession>A0A932I1Q9</accession>
<dbReference type="SUPFAM" id="SSF161098">
    <property type="entry name" value="MetI-like"/>
    <property type="match status" value="1"/>
</dbReference>
<evidence type="ECO:0000313" key="10">
    <source>
        <dbReference type="Proteomes" id="UP000782312"/>
    </source>
</evidence>
<dbReference type="InterPro" id="IPR000515">
    <property type="entry name" value="MetI-like"/>
</dbReference>
<dbReference type="Pfam" id="PF00528">
    <property type="entry name" value="BPD_transp_1"/>
    <property type="match status" value="1"/>
</dbReference>
<dbReference type="GO" id="GO:0005886">
    <property type="term" value="C:plasma membrane"/>
    <property type="evidence" value="ECO:0007669"/>
    <property type="project" value="UniProtKB-SubCell"/>
</dbReference>
<feature type="transmembrane region" description="Helical" evidence="7">
    <location>
        <begin position="275"/>
        <end position="295"/>
    </location>
</feature>
<keyword evidence="5 7" id="KW-1133">Transmembrane helix</keyword>
<dbReference type="GO" id="GO:0055085">
    <property type="term" value="P:transmembrane transport"/>
    <property type="evidence" value="ECO:0007669"/>
    <property type="project" value="InterPro"/>
</dbReference>
<reference evidence="9" key="1">
    <citation type="submission" date="2020-07" db="EMBL/GenBank/DDBJ databases">
        <title>Huge and variable diversity of episymbiotic CPR bacteria and DPANN archaea in groundwater ecosystems.</title>
        <authorList>
            <person name="He C.Y."/>
            <person name="Keren R."/>
            <person name="Whittaker M."/>
            <person name="Farag I.F."/>
            <person name="Doudna J."/>
            <person name="Cate J.H.D."/>
            <person name="Banfield J.F."/>
        </authorList>
    </citation>
    <scope>NUCLEOTIDE SEQUENCE</scope>
    <source>
        <strain evidence="9">NC_groundwater_763_Ag_S-0.2um_68_21</strain>
    </source>
</reference>
<dbReference type="EMBL" id="JACPUR010000030">
    <property type="protein sequence ID" value="MBI3128493.1"/>
    <property type="molecule type" value="Genomic_DNA"/>
</dbReference>
<evidence type="ECO:0000256" key="4">
    <source>
        <dbReference type="ARBA" id="ARBA00022692"/>
    </source>
</evidence>
<comment type="caution">
    <text evidence="9">The sequence shown here is derived from an EMBL/GenBank/DDBJ whole genome shotgun (WGS) entry which is preliminary data.</text>
</comment>
<dbReference type="Gene3D" id="1.10.3720.10">
    <property type="entry name" value="MetI-like"/>
    <property type="match status" value="1"/>
</dbReference>
<proteinExistence type="inferred from homology"/>
<evidence type="ECO:0000313" key="9">
    <source>
        <dbReference type="EMBL" id="MBI3128493.1"/>
    </source>
</evidence>